<dbReference type="AlphaFoldDB" id="A0AAX1NCQ4"/>
<protein>
    <submittedName>
        <fullName evidence="1">Uncharacterized protein</fullName>
    </submittedName>
</protein>
<gene>
    <name evidence="1" type="ORF">KMW28_23405</name>
</gene>
<evidence type="ECO:0000313" key="1">
    <source>
        <dbReference type="EMBL" id="QWG05370.1"/>
    </source>
</evidence>
<sequence length="275" mass="32362">MDFQKFTPAQTHMILYPRKSKNSDLLKFALFDLLFKDILMIEEEWKYPHPRSQRESLYIYISRGKKYNQYIKRPHQDIFLRTFEEKNKRIQLRKLIKEVLPSCGNGQGYKAIQLNNEFKKFGIFHQLLSLKDFNLFFLNSKGKKLRSQFKTKLDTYNRRLLSRDFSKNELLEILKEIGSNIFLLDNFNSDLIEKMDVNFSNLHITSPMKEVSEYNFAFETAFDMMSISLLMDMDISDTISSSFESGMYLESSNYDSTSTSFDVFGGDSFDAGGDY</sequence>
<dbReference type="RefSeq" id="WP_169661974.1">
    <property type="nucleotide sequence ID" value="NZ_CP076133.1"/>
</dbReference>
<organism evidence="1 2">
    <name type="scientific">Flammeovirga yaeyamensis</name>
    <dbReference type="NCBI Taxonomy" id="367791"/>
    <lineage>
        <taxon>Bacteria</taxon>
        <taxon>Pseudomonadati</taxon>
        <taxon>Bacteroidota</taxon>
        <taxon>Cytophagia</taxon>
        <taxon>Cytophagales</taxon>
        <taxon>Flammeovirgaceae</taxon>
        <taxon>Flammeovirga</taxon>
    </lineage>
</organism>
<dbReference type="Proteomes" id="UP000678679">
    <property type="component" value="Chromosome 2"/>
</dbReference>
<proteinExistence type="predicted"/>
<reference evidence="1 2" key="1">
    <citation type="submission" date="2021-05" db="EMBL/GenBank/DDBJ databases">
        <title>Comparative genomic studies on the polysaccharide-degrading batcterial strains of the Flammeovirga genus.</title>
        <authorList>
            <person name="Zewei F."/>
            <person name="Zheng Z."/>
            <person name="Yu L."/>
            <person name="Ruyue G."/>
            <person name="Yanhong M."/>
            <person name="Yuanyuan C."/>
            <person name="Jingyan G."/>
            <person name="Wenjun H."/>
        </authorList>
    </citation>
    <scope>NUCLEOTIDE SEQUENCE [LARGE SCALE GENOMIC DNA]</scope>
    <source>
        <strain evidence="1 2">NBRC:100898</strain>
    </source>
</reference>
<name>A0AAX1NCQ4_9BACT</name>
<evidence type="ECO:0000313" key="2">
    <source>
        <dbReference type="Proteomes" id="UP000678679"/>
    </source>
</evidence>
<accession>A0AAX1NCQ4</accession>
<dbReference type="KEGG" id="fya:KMW28_23405"/>
<keyword evidence="2" id="KW-1185">Reference proteome</keyword>
<dbReference type="EMBL" id="CP076133">
    <property type="protein sequence ID" value="QWG05370.1"/>
    <property type="molecule type" value="Genomic_DNA"/>
</dbReference>